<feature type="region of interest" description="Disordered" evidence="2">
    <location>
        <begin position="333"/>
        <end position="371"/>
    </location>
</feature>
<dbReference type="GeneID" id="70135255"/>
<keyword evidence="5" id="KW-1185">Reference proteome</keyword>
<dbReference type="InterPro" id="IPR001623">
    <property type="entry name" value="DnaJ_domain"/>
</dbReference>
<accession>A0A9P8UVV6</accession>
<feature type="domain" description="J" evidence="3">
    <location>
        <begin position="242"/>
        <end position="309"/>
    </location>
</feature>
<dbReference type="PRINTS" id="PR00625">
    <property type="entry name" value="JDOMAIN"/>
</dbReference>
<dbReference type="SMART" id="SM00271">
    <property type="entry name" value="DnaJ"/>
    <property type="match status" value="2"/>
</dbReference>
<dbReference type="Gene3D" id="1.10.287.110">
    <property type="entry name" value="DnaJ domain"/>
    <property type="match status" value="2"/>
</dbReference>
<dbReference type="Pfam" id="PF00226">
    <property type="entry name" value="DnaJ"/>
    <property type="match status" value="2"/>
</dbReference>
<dbReference type="AlphaFoldDB" id="A0A9P8UVV6"/>
<gene>
    <name evidence="4" type="ORF">BKA67DRAFT_653419</name>
</gene>
<dbReference type="GO" id="GO:0005737">
    <property type="term" value="C:cytoplasm"/>
    <property type="evidence" value="ECO:0007669"/>
    <property type="project" value="TreeGrafter"/>
</dbReference>
<dbReference type="GO" id="GO:0051082">
    <property type="term" value="F:unfolded protein binding"/>
    <property type="evidence" value="ECO:0007669"/>
    <property type="project" value="TreeGrafter"/>
</dbReference>
<sequence length="458" mass="51248">MPVCFAVDPDHYDDLGVRKDASAPEIRKAYCGLARKCHPNNFASIVSDDQTRAANEDRFKDLEHAYGVLRDETKRAVHDESLTDSYVVGYLTFNGFEVTTTTTIQEVVAFLARNGFPAFMREIGLPIEGKKLFFGGQIFEIQTEVLGQPESVFEKATSARPVPETQSTLQKPGNEAEAAPMAAPSPTLDPGEAPHQQSGFTPTKHSHVSLRSALLCLFLMLSILFECHKAFPRLTRVFPKPSHYEVLNISTYASDDEIKQAYRRAVKMNHPDKAHGREAAAKALENMIMITDAYGTLSSELKCAYDRNIAQSANISEYHRCLLKFQASSSERQREAGVRAKGAREQGDAAGKQTRKARDAGLRRSKEGSRQSNWHRARHYLKTLVDVASEESEIEVVIPLYVRTIISKSAVTAVRVRTGVVELLDRLGEEYHWICYKDEIIRLLAFTVGRYLGFDLCV</sequence>
<evidence type="ECO:0000313" key="4">
    <source>
        <dbReference type="EMBL" id="KAH6660219.1"/>
    </source>
</evidence>
<keyword evidence="1" id="KW-0143">Chaperone</keyword>
<reference evidence="4" key="1">
    <citation type="journal article" date="2021" name="Nat. Commun.">
        <title>Genetic determinants of endophytism in the Arabidopsis root mycobiome.</title>
        <authorList>
            <person name="Mesny F."/>
            <person name="Miyauchi S."/>
            <person name="Thiergart T."/>
            <person name="Pickel B."/>
            <person name="Atanasova L."/>
            <person name="Karlsson M."/>
            <person name="Huettel B."/>
            <person name="Barry K.W."/>
            <person name="Haridas S."/>
            <person name="Chen C."/>
            <person name="Bauer D."/>
            <person name="Andreopoulos W."/>
            <person name="Pangilinan J."/>
            <person name="LaButti K."/>
            <person name="Riley R."/>
            <person name="Lipzen A."/>
            <person name="Clum A."/>
            <person name="Drula E."/>
            <person name="Henrissat B."/>
            <person name="Kohler A."/>
            <person name="Grigoriev I.V."/>
            <person name="Martin F.M."/>
            <person name="Hacquard S."/>
        </authorList>
    </citation>
    <scope>NUCLEOTIDE SEQUENCE</scope>
    <source>
        <strain evidence="4">MPI-SDFR-AT-0073</strain>
    </source>
</reference>
<dbReference type="Proteomes" id="UP000758603">
    <property type="component" value="Unassembled WGS sequence"/>
</dbReference>
<feature type="domain" description="J" evidence="3">
    <location>
        <begin position="10"/>
        <end position="82"/>
    </location>
</feature>
<dbReference type="PANTHER" id="PTHR43096:SF52">
    <property type="entry name" value="DNAJ HOMOLOG 1, MITOCHONDRIAL-RELATED"/>
    <property type="match status" value="1"/>
</dbReference>
<feature type="compositionally biased region" description="Low complexity" evidence="2">
    <location>
        <begin position="175"/>
        <end position="184"/>
    </location>
</feature>
<evidence type="ECO:0000256" key="2">
    <source>
        <dbReference type="SAM" id="MobiDB-lite"/>
    </source>
</evidence>
<dbReference type="CDD" id="cd06257">
    <property type="entry name" value="DnaJ"/>
    <property type="match status" value="2"/>
</dbReference>
<feature type="region of interest" description="Disordered" evidence="2">
    <location>
        <begin position="155"/>
        <end position="203"/>
    </location>
</feature>
<evidence type="ECO:0000313" key="5">
    <source>
        <dbReference type="Proteomes" id="UP000758603"/>
    </source>
</evidence>
<dbReference type="OrthoDB" id="10250354at2759"/>
<evidence type="ECO:0000256" key="1">
    <source>
        <dbReference type="ARBA" id="ARBA00023186"/>
    </source>
</evidence>
<dbReference type="EMBL" id="JAGPXC010000001">
    <property type="protein sequence ID" value="KAH6660219.1"/>
    <property type="molecule type" value="Genomic_DNA"/>
</dbReference>
<evidence type="ECO:0000259" key="3">
    <source>
        <dbReference type="PROSITE" id="PS50076"/>
    </source>
</evidence>
<dbReference type="GO" id="GO:0042026">
    <property type="term" value="P:protein refolding"/>
    <property type="evidence" value="ECO:0007669"/>
    <property type="project" value="TreeGrafter"/>
</dbReference>
<comment type="caution">
    <text evidence="4">The sequence shown here is derived from an EMBL/GenBank/DDBJ whole genome shotgun (WGS) entry which is preliminary data.</text>
</comment>
<dbReference type="InterPro" id="IPR036869">
    <property type="entry name" value="J_dom_sf"/>
</dbReference>
<dbReference type="PANTHER" id="PTHR43096">
    <property type="entry name" value="DNAJ HOMOLOG 1, MITOCHONDRIAL-RELATED"/>
    <property type="match status" value="1"/>
</dbReference>
<proteinExistence type="predicted"/>
<dbReference type="SUPFAM" id="SSF46565">
    <property type="entry name" value="Chaperone J-domain"/>
    <property type="match status" value="2"/>
</dbReference>
<feature type="compositionally biased region" description="Basic and acidic residues" evidence="2">
    <location>
        <begin position="356"/>
        <end position="369"/>
    </location>
</feature>
<dbReference type="RefSeq" id="XP_045964350.1">
    <property type="nucleotide sequence ID" value="XM_046106364.1"/>
</dbReference>
<protein>
    <submittedName>
        <fullName evidence="4">DnaJ domain-containing protein</fullName>
    </submittedName>
</protein>
<dbReference type="PROSITE" id="PS50076">
    <property type="entry name" value="DNAJ_2"/>
    <property type="match status" value="2"/>
</dbReference>
<organism evidence="4 5">
    <name type="scientific">Truncatella angustata</name>
    <dbReference type="NCBI Taxonomy" id="152316"/>
    <lineage>
        <taxon>Eukaryota</taxon>
        <taxon>Fungi</taxon>
        <taxon>Dikarya</taxon>
        <taxon>Ascomycota</taxon>
        <taxon>Pezizomycotina</taxon>
        <taxon>Sordariomycetes</taxon>
        <taxon>Xylariomycetidae</taxon>
        <taxon>Amphisphaeriales</taxon>
        <taxon>Sporocadaceae</taxon>
        <taxon>Truncatella</taxon>
    </lineage>
</organism>
<feature type="compositionally biased region" description="Basic and acidic residues" evidence="2">
    <location>
        <begin position="333"/>
        <end position="347"/>
    </location>
</feature>
<name>A0A9P8UVV6_9PEZI</name>